<dbReference type="AlphaFoldDB" id="A0A1R3GFG3"/>
<dbReference type="Gramene" id="OMO56806">
    <property type="protein sequence ID" value="OMO56806"/>
    <property type="gene ID" value="CCACVL1_26254"/>
</dbReference>
<organism evidence="1 2">
    <name type="scientific">Corchorus capsularis</name>
    <name type="common">Jute</name>
    <dbReference type="NCBI Taxonomy" id="210143"/>
    <lineage>
        <taxon>Eukaryota</taxon>
        <taxon>Viridiplantae</taxon>
        <taxon>Streptophyta</taxon>
        <taxon>Embryophyta</taxon>
        <taxon>Tracheophyta</taxon>
        <taxon>Spermatophyta</taxon>
        <taxon>Magnoliopsida</taxon>
        <taxon>eudicotyledons</taxon>
        <taxon>Gunneridae</taxon>
        <taxon>Pentapetalae</taxon>
        <taxon>rosids</taxon>
        <taxon>malvids</taxon>
        <taxon>Malvales</taxon>
        <taxon>Malvaceae</taxon>
        <taxon>Grewioideae</taxon>
        <taxon>Apeibeae</taxon>
        <taxon>Corchorus</taxon>
    </lineage>
</organism>
<reference evidence="1 2" key="1">
    <citation type="submission" date="2013-09" db="EMBL/GenBank/DDBJ databases">
        <title>Corchorus capsularis genome sequencing.</title>
        <authorList>
            <person name="Alam M."/>
            <person name="Haque M.S."/>
            <person name="Islam M.S."/>
            <person name="Emdad E.M."/>
            <person name="Islam M.M."/>
            <person name="Ahmed B."/>
            <person name="Halim A."/>
            <person name="Hossen Q.M.M."/>
            <person name="Hossain M.Z."/>
            <person name="Ahmed R."/>
            <person name="Khan M.M."/>
            <person name="Islam R."/>
            <person name="Rashid M.M."/>
            <person name="Khan S.A."/>
            <person name="Rahman M.S."/>
            <person name="Alam M."/>
        </authorList>
    </citation>
    <scope>NUCLEOTIDE SEQUENCE [LARGE SCALE GENOMIC DNA]</scope>
    <source>
        <strain evidence="2">cv. CVL-1</strain>
        <tissue evidence="1">Whole seedling</tissue>
    </source>
</reference>
<gene>
    <name evidence="1" type="ORF">CCACVL1_26254</name>
</gene>
<accession>A0A1R3GFG3</accession>
<keyword evidence="2" id="KW-1185">Reference proteome</keyword>
<name>A0A1R3GFG3_COCAP</name>
<comment type="caution">
    <text evidence="1">The sequence shown here is derived from an EMBL/GenBank/DDBJ whole genome shotgun (WGS) entry which is preliminary data.</text>
</comment>
<sequence length="20" mass="2341">MAEIKKGLWPLAISEKHYIL</sequence>
<evidence type="ECO:0000313" key="2">
    <source>
        <dbReference type="Proteomes" id="UP000188268"/>
    </source>
</evidence>
<dbReference type="EMBL" id="AWWV01014457">
    <property type="protein sequence ID" value="OMO56806.1"/>
    <property type="molecule type" value="Genomic_DNA"/>
</dbReference>
<protein>
    <submittedName>
        <fullName evidence="1">Uncharacterized protein</fullName>
    </submittedName>
</protein>
<evidence type="ECO:0000313" key="1">
    <source>
        <dbReference type="EMBL" id="OMO56806.1"/>
    </source>
</evidence>
<dbReference type="Proteomes" id="UP000188268">
    <property type="component" value="Unassembled WGS sequence"/>
</dbReference>
<proteinExistence type="predicted"/>